<accession>A0A2Z4AEM7</accession>
<dbReference type="EMBL" id="CP029803">
    <property type="protein sequence ID" value="AWT59915.1"/>
    <property type="molecule type" value="Genomic_DNA"/>
</dbReference>
<gene>
    <name evidence="1" type="ORF">DF168_01112</name>
</gene>
<sequence>MLGYALANDPGNFESRKENVNPAEVNQWDKVIPGIRTNNGPIGLL</sequence>
<evidence type="ECO:0000313" key="2">
    <source>
        <dbReference type="Proteomes" id="UP000247465"/>
    </source>
</evidence>
<evidence type="ECO:0000313" key="1">
    <source>
        <dbReference type="EMBL" id="AWT59915.1"/>
    </source>
</evidence>
<proteinExistence type="predicted"/>
<dbReference type="AlphaFoldDB" id="A0A2Z4AEM7"/>
<organism evidence="1 2">
    <name type="scientific">Candidatus Moanibacter tarae</name>
    <dbReference type="NCBI Taxonomy" id="2200854"/>
    <lineage>
        <taxon>Bacteria</taxon>
        <taxon>Pseudomonadati</taxon>
        <taxon>Verrucomicrobiota</taxon>
        <taxon>Opitutia</taxon>
        <taxon>Puniceicoccales</taxon>
        <taxon>Puniceicoccales incertae sedis</taxon>
        <taxon>Candidatus Moanibacter</taxon>
    </lineage>
</organism>
<protein>
    <submittedName>
        <fullName evidence="1">Uncharacterized protein</fullName>
    </submittedName>
</protein>
<dbReference type="Proteomes" id="UP000247465">
    <property type="component" value="Chromosome"/>
</dbReference>
<dbReference type="KEGG" id="mtar:DF168_01112"/>
<reference evidence="1 2" key="1">
    <citation type="submission" date="2018-06" db="EMBL/GenBank/DDBJ databases">
        <title>Draft Genome Sequence of a Novel Marine Bacterium Related to the Verrucomicrobia.</title>
        <authorList>
            <person name="Vosseberg J."/>
            <person name="Martijn J."/>
            <person name="Ettema T.J.G."/>
        </authorList>
    </citation>
    <scope>NUCLEOTIDE SEQUENCE [LARGE SCALE GENOMIC DNA]</scope>
    <source>
        <strain evidence="1">TARA_B100001123</strain>
    </source>
</reference>
<name>A0A2Z4AEM7_9BACT</name>